<comment type="caution">
    <text evidence="2">The sequence shown here is derived from an EMBL/GenBank/DDBJ whole genome shotgun (WGS) entry which is preliminary data.</text>
</comment>
<dbReference type="CDD" id="cd06222">
    <property type="entry name" value="RNase_H_like"/>
    <property type="match status" value="1"/>
</dbReference>
<proteinExistence type="predicted"/>
<dbReference type="InterPro" id="IPR053151">
    <property type="entry name" value="RNase_H-like"/>
</dbReference>
<feature type="domain" description="RNase H type-1" evidence="1">
    <location>
        <begin position="15"/>
        <end position="98"/>
    </location>
</feature>
<dbReference type="SUPFAM" id="SSF53098">
    <property type="entry name" value="Ribonuclease H-like"/>
    <property type="match status" value="1"/>
</dbReference>
<dbReference type="InterPro" id="IPR012337">
    <property type="entry name" value="RNaseH-like_sf"/>
</dbReference>
<dbReference type="Gene3D" id="3.30.420.10">
    <property type="entry name" value="Ribonuclease H-like superfamily/Ribonuclease H"/>
    <property type="match status" value="1"/>
</dbReference>
<evidence type="ECO:0000313" key="2">
    <source>
        <dbReference type="EMBL" id="KAK9033055.1"/>
    </source>
</evidence>
<gene>
    <name evidence="2" type="ORF">V6N11_018093</name>
</gene>
<evidence type="ECO:0000259" key="1">
    <source>
        <dbReference type="Pfam" id="PF13456"/>
    </source>
</evidence>
<dbReference type="InterPro" id="IPR036397">
    <property type="entry name" value="RNaseH_sf"/>
</dbReference>
<protein>
    <recommendedName>
        <fullName evidence="1">RNase H type-1 domain-containing protein</fullName>
    </recommendedName>
</protein>
<dbReference type="Proteomes" id="UP001396334">
    <property type="component" value="Unassembled WGS sequence"/>
</dbReference>
<dbReference type="Pfam" id="PF13456">
    <property type="entry name" value="RVT_3"/>
    <property type="match status" value="1"/>
</dbReference>
<evidence type="ECO:0000313" key="3">
    <source>
        <dbReference type="Proteomes" id="UP001396334"/>
    </source>
</evidence>
<dbReference type="InterPro" id="IPR044730">
    <property type="entry name" value="RNase_H-like_dom_plant"/>
</dbReference>
<dbReference type="InterPro" id="IPR002156">
    <property type="entry name" value="RNaseH_domain"/>
</dbReference>
<reference evidence="2 3" key="1">
    <citation type="journal article" date="2024" name="G3 (Bethesda)">
        <title>Genome assembly of Hibiscus sabdariffa L. provides insights into metabolisms of medicinal natural products.</title>
        <authorList>
            <person name="Kim T."/>
        </authorList>
    </citation>
    <scope>NUCLEOTIDE SEQUENCE [LARGE SCALE GENOMIC DNA]</scope>
    <source>
        <strain evidence="2">TK-2024</strain>
        <tissue evidence="2">Old leaves</tissue>
    </source>
</reference>
<accession>A0ABR2T6D2</accession>
<organism evidence="2 3">
    <name type="scientific">Hibiscus sabdariffa</name>
    <name type="common">roselle</name>
    <dbReference type="NCBI Taxonomy" id="183260"/>
    <lineage>
        <taxon>Eukaryota</taxon>
        <taxon>Viridiplantae</taxon>
        <taxon>Streptophyta</taxon>
        <taxon>Embryophyta</taxon>
        <taxon>Tracheophyta</taxon>
        <taxon>Spermatophyta</taxon>
        <taxon>Magnoliopsida</taxon>
        <taxon>eudicotyledons</taxon>
        <taxon>Gunneridae</taxon>
        <taxon>Pentapetalae</taxon>
        <taxon>rosids</taxon>
        <taxon>malvids</taxon>
        <taxon>Malvales</taxon>
        <taxon>Malvaceae</taxon>
        <taxon>Malvoideae</taxon>
        <taxon>Hibiscus</taxon>
    </lineage>
</organism>
<dbReference type="PANTHER" id="PTHR47723:SF19">
    <property type="entry name" value="POLYNUCLEOTIDYL TRANSFERASE, RIBONUCLEASE H-LIKE SUPERFAMILY PROTEIN"/>
    <property type="match status" value="1"/>
</dbReference>
<dbReference type="EMBL" id="JBBPBN010000008">
    <property type="protein sequence ID" value="KAK9033055.1"/>
    <property type="molecule type" value="Genomic_DNA"/>
</dbReference>
<dbReference type="PANTHER" id="PTHR47723">
    <property type="entry name" value="OS05G0353850 PROTEIN"/>
    <property type="match status" value="1"/>
</dbReference>
<name>A0ABR2T6D2_9ROSI</name>
<sequence length="126" mass="14148">MESPTDDSICSIMTEKPLQSELWAILTGLRLAKDNGYERLLVQSDNLEVITRLNSTTANSDVNALVRAIARLRHADWETRFQWIPREANKLTDALVKLATSYDLSLFDVPPAPLQSFLDSDNSSLL</sequence>
<keyword evidence="3" id="KW-1185">Reference proteome</keyword>